<sequence length="247" mass="27013">MLKTCTVIVVAVVMVGAVSTLTQEQGDPTLTEVWEPEPPIVIPNASGGPPSDAVILFDGSDLSAWQSRSGGAPPWEVSDGVLTVLPDTGDIITKQGFGNVQLHVEWRTPSVVTGGGQDRGNSGVYLMSRYEVQVLDSYENRTYSNGQAGSIYKQHIPLVNASRAPGAWQTYDIIFMAPRFHVDGTIAQPATITVLHNGVLVQNHVVLQGPSIFIGQPEYETHRPREPLLLQEHDHPVSYRNIWIREL</sequence>
<evidence type="ECO:0000313" key="2">
    <source>
        <dbReference type="EMBL" id="SUZ93986.1"/>
    </source>
</evidence>
<dbReference type="AlphaFoldDB" id="A0A381RQ06"/>
<organism evidence="2">
    <name type="scientific">marine metagenome</name>
    <dbReference type="NCBI Taxonomy" id="408172"/>
    <lineage>
        <taxon>unclassified sequences</taxon>
        <taxon>metagenomes</taxon>
        <taxon>ecological metagenomes</taxon>
    </lineage>
</organism>
<accession>A0A381RQ06</accession>
<proteinExistence type="predicted"/>
<evidence type="ECO:0000259" key="1">
    <source>
        <dbReference type="Pfam" id="PF06439"/>
    </source>
</evidence>
<feature type="domain" description="3-keto-alpha-glucoside-1,2-lyase/3-keto-2-hydroxy-glucal hydratase" evidence="1">
    <location>
        <begin position="53"/>
        <end position="245"/>
    </location>
</feature>
<dbReference type="EMBL" id="UINC01002193">
    <property type="protein sequence ID" value="SUZ93986.1"/>
    <property type="molecule type" value="Genomic_DNA"/>
</dbReference>
<dbReference type="InterPro" id="IPR010496">
    <property type="entry name" value="AL/BT2_dom"/>
</dbReference>
<dbReference type="GO" id="GO:0016787">
    <property type="term" value="F:hydrolase activity"/>
    <property type="evidence" value="ECO:0007669"/>
    <property type="project" value="InterPro"/>
</dbReference>
<name>A0A381RQ06_9ZZZZ</name>
<dbReference type="Gene3D" id="2.60.120.560">
    <property type="entry name" value="Exo-inulinase, domain 1"/>
    <property type="match status" value="1"/>
</dbReference>
<dbReference type="Pfam" id="PF06439">
    <property type="entry name" value="3keto-disac_hyd"/>
    <property type="match status" value="1"/>
</dbReference>
<reference evidence="2" key="1">
    <citation type="submission" date="2018-05" db="EMBL/GenBank/DDBJ databases">
        <authorList>
            <person name="Lanie J.A."/>
            <person name="Ng W.-L."/>
            <person name="Kazmierczak K.M."/>
            <person name="Andrzejewski T.M."/>
            <person name="Davidsen T.M."/>
            <person name="Wayne K.J."/>
            <person name="Tettelin H."/>
            <person name="Glass J.I."/>
            <person name="Rusch D."/>
            <person name="Podicherti R."/>
            <person name="Tsui H.-C.T."/>
            <person name="Winkler M.E."/>
        </authorList>
    </citation>
    <scope>NUCLEOTIDE SEQUENCE</scope>
</reference>
<gene>
    <name evidence="2" type="ORF">METZ01_LOCUS46840</name>
</gene>
<protein>
    <recommendedName>
        <fullName evidence="1">3-keto-alpha-glucoside-1,2-lyase/3-keto-2-hydroxy-glucal hydratase domain-containing protein</fullName>
    </recommendedName>
</protein>